<organism evidence="2 3">
    <name type="scientific">Virgibacillus halodenitrificans</name>
    <name type="common">Bacillus halodenitrificans</name>
    <dbReference type="NCBI Taxonomy" id="1482"/>
    <lineage>
        <taxon>Bacteria</taxon>
        <taxon>Bacillati</taxon>
        <taxon>Bacillota</taxon>
        <taxon>Bacilli</taxon>
        <taxon>Bacillales</taxon>
        <taxon>Bacillaceae</taxon>
        <taxon>Virgibacillus</taxon>
    </lineage>
</organism>
<name>A0ABR7VKW6_VIRHA</name>
<protein>
    <submittedName>
        <fullName evidence="2">Uncharacterized protein</fullName>
    </submittedName>
</protein>
<dbReference type="Proteomes" id="UP000621631">
    <property type="component" value="Unassembled WGS sequence"/>
</dbReference>
<keyword evidence="1" id="KW-0472">Membrane</keyword>
<keyword evidence="3" id="KW-1185">Reference proteome</keyword>
<sequence length="62" mass="7960">MFKRYIWLPIFVFTFGTVLQLIFYDEIDWVHNILFSVFFYLFYVFWEWTKKPHDWNKNKKGR</sequence>
<proteinExistence type="predicted"/>
<comment type="caution">
    <text evidence="2">The sequence shown here is derived from an EMBL/GenBank/DDBJ whole genome shotgun (WGS) entry which is preliminary data.</text>
</comment>
<dbReference type="EMBL" id="JACWEZ010000002">
    <property type="protein sequence ID" value="MBD1221900.1"/>
    <property type="molecule type" value="Genomic_DNA"/>
</dbReference>
<gene>
    <name evidence="2" type="ORF">IC602_04710</name>
</gene>
<dbReference type="RefSeq" id="WP_189777307.1">
    <property type="nucleotide sequence ID" value="NZ_JACWEZ010000002.1"/>
</dbReference>
<reference evidence="2 3" key="1">
    <citation type="submission" date="2020-09" db="EMBL/GenBank/DDBJ databases">
        <title>Draft Genome Sequences of Oil-Oxidizing Bacteria Halomonas titanicae, Marinobacter lutaoensis, and Virgibacillus halodenitrificans Isolated from Highly Saline Environments.</title>
        <authorList>
            <person name="Grouzdev D.S."/>
            <person name="Sokolova D.S."/>
            <person name="Semenova E.M."/>
            <person name="Borzenkov I.A."/>
            <person name="Bidzhieva S.K."/>
            <person name="Poltaraus A.B."/>
            <person name="Nazina T.N."/>
        </authorList>
    </citation>
    <scope>NUCLEOTIDE SEQUENCE [LARGE SCALE GENOMIC DNA]</scope>
    <source>
        <strain evidence="2 3">VKM B-3472D</strain>
    </source>
</reference>
<accession>A0ABR7VKW6</accession>
<feature type="transmembrane region" description="Helical" evidence="1">
    <location>
        <begin position="5"/>
        <end position="23"/>
    </location>
</feature>
<evidence type="ECO:0000256" key="1">
    <source>
        <dbReference type="SAM" id="Phobius"/>
    </source>
</evidence>
<keyword evidence="1" id="KW-0812">Transmembrane</keyword>
<feature type="transmembrane region" description="Helical" evidence="1">
    <location>
        <begin position="29"/>
        <end position="49"/>
    </location>
</feature>
<keyword evidence="1" id="KW-1133">Transmembrane helix</keyword>
<evidence type="ECO:0000313" key="2">
    <source>
        <dbReference type="EMBL" id="MBD1221900.1"/>
    </source>
</evidence>
<evidence type="ECO:0000313" key="3">
    <source>
        <dbReference type="Proteomes" id="UP000621631"/>
    </source>
</evidence>